<name>A0A0L6JPY9_9FIRM</name>
<dbReference type="Pfam" id="PF26615">
    <property type="entry name" value="DUF8195"/>
    <property type="match status" value="1"/>
</dbReference>
<reference evidence="7" key="1">
    <citation type="submission" date="2015-07" db="EMBL/GenBank/DDBJ databases">
        <title>Near-Complete Genome Sequence of the Cellulolytic Bacterium Bacteroides (Pseudobacteroides) cellulosolvens ATCC 35603.</title>
        <authorList>
            <person name="Dassa B."/>
            <person name="Utturkar S.M."/>
            <person name="Klingeman D.M."/>
            <person name="Hurt R.A."/>
            <person name="Keller M."/>
            <person name="Xu J."/>
            <person name="Reddy Y.H.K."/>
            <person name="Borovok I."/>
            <person name="Grinberg I.R."/>
            <person name="Lamed R."/>
            <person name="Zhivin O."/>
            <person name="Bayer E.A."/>
            <person name="Brown S.D."/>
        </authorList>
    </citation>
    <scope>NUCLEOTIDE SEQUENCE [LARGE SCALE GENOMIC DNA]</scope>
    <source>
        <strain evidence="7">DSM 2933</strain>
    </source>
</reference>
<sequence length="573" mass="63852" precursor="true">MKSKIFSIFLIFVLLFVSPLTAFAEGDGNIDNGGGGMGNGTSQNSWIPGNDGVRVTIIDTQTGKPVGTPIDYTNQSPSVNIVHFGKKSKIHYRNGSQLSPVMGSYQYHSPAVSLPRIISSGSVSASIEAIKNYFCSDGAARMIANDFDISFEQLTTGNYKLLLEPIAYFKYQGIQMGMTAHEAALYDQIQNGGLRSKMVSLTHQNLPLAMFLERSDLGFPAWNGSSSGRQSNTTIITYLGLGIVSYKDASPTDPVDTSIEYRTNTQVITAVTLNTTKEINPDGPATVTFNVGGNIYTMSNIVIPEGESQLVWCKWTTPSTEQNVTITVSTNKGYLSENVIKAKIVDLDKNPPPDPTAKDRNDGFKAPSIPNKNQKTYATWSVWWAKWHPYWVWISDWDWCDHGEWGHWVDNGWWEDHGWYDFFTDVYSASLTASSNITPDSKSPTATDKTMKSGYGINNKVQTNFSSSAPSSHITGAQTAVSCFPEFSYETYWRLLDRTVNGYSAQFEFKVNPYSTYRQRCHFSPVWYPNGQYRVYTYAQDAWTPAGMLSMNLSDYVNISGSLYDDWHIAPKQ</sequence>
<dbReference type="Pfam" id="PF26613">
    <property type="entry name" value="DUF8193"/>
    <property type="match status" value="1"/>
</dbReference>
<evidence type="ECO:0000313" key="6">
    <source>
        <dbReference type="EMBL" id="KNY27745.1"/>
    </source>
</evidence>
<dbReference type="eggNOG" id="ENOG502Z92N">
    <property type="taxonomic scope" value="Bacteria"/>
</dbReference>
<feature type="domain" description="DUF8195" evidence="5">
    <location>
        <begin position="350"/>
        <end position="567"/>
    </location>
</feature>
<feature type="region of interest" description="Disordered" evidence="1">
    <location>
        <begin position="346"/>
        <end position="369"/>
    </location>
</feature>
<evidence type="ECO:0000259" key="3">
    <source>
        <dbReference type="Pfam" id="PF26613"/>
    </source>
</evidence>
<dbReference type="InterPro" id="IPR058508">
    <property type="entry name" value="DUF8195"/>
</dbReference>
<feature type="domain" description="DUF8193" evidence="3">
    <location>
        <begin position="25"/>
        <end position="244"/>
    </location>
</feature>
<dbReference type="InterPro" id="IPR058506">
    <property type="entry name" value="DUF8193"/>
</dbReference>
<feature type="compositionally biased region" description="Basic and acidic residues" evidence="1">
    <location>
        <begin position="346"/>
        <end position="363"/>
    </location>
</feature>
<gene>
    <name evidence="6" type="ORF">Bccel_3016</name>
</gene>
<evidence type="ECO:0000256" key="1">
    <source>
        <dbReference type="SAM" id="MobiDB-lite"/>
    </source>
</evidence>
<evidence type="ECO:0000313" key="7">
    <source>
        <dbReference type="Proteomes" id="UP000036923"/>
    </source>
</evidence>
<proteinExistence type="predicted"/>
<keyword evidence="2" id="KW-0732">Signal</keyword>
<comment type="caution">
    <text evidence="6">The sequence shown here is derived from an EMBL/GenBank/DDBJ whole genome shotgun (WGS) entry which is preliminary data.</text>
</comment>
<dbReference type="Pfam" id="PF26614">
    <property type="entry name" value="DUF8194"/>
    <property type="match status" value="1"/>
</dbReference>
<evidence type="ECO:0000259" key="4">
    <source>
        <dbReference type="Pfam" id="PF26614"/>
    </source>
</evidence>
<dbReference type="AlphaFoldDB" id="A0A0L6JPY9"/>
<feature type="chain" id="PRO_5005565731" evidence="2">
    <location>
        <begin position="25"/>
        <end position="573"/>
    </location>
</feature>
<keyword evidence="7" id="KW-1185">Reference proteome</keyword>
<dbReference type="Proteomes" id="UP000036923">
    <property type="component" value="Unassembled WGS sequence"/>
</dbReference>
<organism evidence="6 7">
    <name type="scientific">Pseudobacteroides cellulosolvens ATCC 35603 = DSM 2933</name>
    <dbReference type="NCBI Taxonomy" id="398512"/>
    <lineage>
        <taxon>Bacteria</taxon>
        <taxon>Bacillati</taxon>
        <taxon>Bacillota</taxon>
        <taxon>Clostridia</taxon>
        <taxon>Eubacteriales</taxon>
        <taxon>Oscillospiraceae</taxon>
        <taxon>Pseudobacteroides</taxon>
    </lineage>
</organism>
<dbReference type="EMBL" id="LGTC01000001">
    <property type="protein sequence ID" value="KNY27745.1"/>
    <property type="molecule type" value="Genomic_DNA"/>
</dbReference>
<dbReference type="OrthoDB" id="9768560at2"/>
<protein>
    <submittedName>
        <fullName evidence="6">Uncharacterized protein</fullName>
    </submittedName>
</protein>
<dbReference type="InterPro" id="IPR058507">
    <property type="entry name" value="DUF8194"/>
</dbReference>
<dbReference type="RefSeq" id="WP_036944767.1">
    <property type="nucleotide sequence ID" value="NZ_JQKC01000035.1"/>
</dbReference>
<feature type="signal peptide" evidence="2">
    <location>
        <begin position="1"/>
        <end position="24"/>
    </location>
</feature>
<evidence type="ECO:0000256" key="2">
    <source>
        <dbReference type="SAM" id="SignalP"/>
    </source>
</evidence>
<dbReference type="STRING" id="398512.Bccel_3016"/>
<dbReference type="PATRIC" id="fig|398512.5.peg.3165"/>
<accession>A0A0L6JPY9</accession>
<evidence type="ECO:0000259" key="5">
    <source>
        <dbReference type="Pfam" id="PF26615"/>
    </source>
</evidence>
<feature type="domain" description="DUF8194" evidence="4">
    <location>
        <begin position="257"/>
        <end position="346"/>
    </location>
</feature>